<feature type="transmembrane region" description="Helical" evidence="1">
    <location>
        <begin position="12"/>
        <end position="36"/>
    </location>
</feature>
<dbReference type="PIRSF" id="PIRSF011386">
    <property type="entry name" value="FixH"/>
    <property type="match status" value="1"/>
</dbReference>
<keyword evidence="1" id="KW-0472">Membrane</keyword>
<protein>
    <submittedName>
        <fullName evidence="2">Putative integral membrane protein linked to a cation pump</fullName>
    </submittedName>
</protein>
<keyword evidence="1" id="KW-0812">Transmembrane</keyword>
<organism evidence="2 3">
    <name type="scientific">Leisingera aquaemixtae</name>
    <dbReference type="NCBI Taxonomy" id="1396826"/>
    <lineage>
        <taxon>Bacteria</taxon>
        <taxon>Pseudomonadati</taxon>
        <taxon>Pseudomonadota</taxon>
        <taxon>Alphaproteobacteria</taxon>
        <taxon>Rhodobacterales</taxon>
        <taxon>Roseobacteraceae</taxon>
        <taxon>Leisingera</taxon>
    </lineage>
</organism>
<keyword evidence="1" id="KW-1133">Transmembrane helix</keyword>
<proteinExistence type="predicted"/>
<dbReference type="STRING" id="1396826.PHA8399_01027"/>
<gene>
    <name evidence="2" type="ORF">PHA8399_01027</name>
</gene>
<evidence type="ECO:0000313" key="3">
    <source>
        <dbReference type="Proteomes" id="UP000051326"/>
    </source>
</evidence>
<dbReference type="RefSeq" id="WP_058285101.1">
    <property type="nucleotide sequence ID" value="NZ_CYSR01000010.1"/>
</dbReference>
<dbReference type="InterPro" id="IPR018037">
    <property type="entry name" value="FixH_proteobacterial"/>
</dbReference>
<dbReference type="Proteomes" id="UP000051326">
    <property type="component" value="Unassembled WGS sequence"/>
</dbReference>
<accession>A0A0P1H7A7</accession>
<dbReference type="EMBL" id="CYSR01000010">
    <property type="protein sequence ID" value="CUH98911.1"/>
    <property type="molecule type" value="Genomic_DNA"/>
</dbReference>
<evidence type="ECO:0000313" key="2">
    <source>
        <dbReference type="EMBL" id="CUH98911.1"/>
    </source>
</evidence>
<dbReference type="InterPro" id="IPR008620">
    <property type="entry name" value="FixH"/>
</dbReference>
<sequence length="154" mass="16648">MAKREREFTGKHALMLFGGAFAVIIGVNIALAVSAVKTFPGLEVKNSYVASQEFDKRRNAQEALGWSVYASSAGDQVKLEITDADGNPVEVAKLTATLGRATHVQDDQQPEFAFNGQAYVAPADLGPGNWNIRMVARAKNGTEFTQRVILHVKG</sequence>
<dbReference type="Pfam" id="PF05751">
    <property type="entry name" value="FixH"/>
    <property type="match status" value="1"/>
</dbReference>
<reference evidence="2 3" key="1">
    <citation type="submission" date="2015-09" db="EMBL/GenBank/DDBJ databases">
        <authorList>
            <consortium name="Swine Surveillance"/>
        </authorList>
    </citation>
    <scope>NUCLEOTIDE SEQUENCE [LARGE SCALE GENOMIC DNA]</scope>
    <source>
        <strain evidence="2 3">CECT 8399</strain>
    </source>
</reference>
<name>A0A0P1H7A7_9RHOB</name>
<dbReference type="AlphaFoldDB" id="A0A0P1H7A7"/>
<evidence type="ECO:0000256" key="1">
    <source>
        <dbReference type="SAM" id="Phobius"/>
    </source>
</evidence>